<dbReference type="InterPro" id="IPR005077">
    <property type="entry name" value="Peptidase_C11"/>
</dbReference>
<evidence type="ECO:0000313" key="2">
    <source>
        <dbReference type="Proteomes" id="UP001596023"/>
    </source>
</evidence>
<dbReference type="Gene3D" id="3.40.50.11970">
    <property type="match status" value="1"/>
</dbReference>
<accession>A0ABV9KSU9</accession>
<dbReference type="RefSeq" id="WP_379994527.1">
    <property type="nucleotide sequence ID" value="NZ_JBHSGN010000050.1"/>
</dbReference>
<evidence type="ECO:0000313" key="1">
    <source>
        <dbReference type="EMBL" id="MFC4673287.1"/>
    </source>
</evidence>
<gene>
    <name evidence="1" type="ORF">ACFO6W_06255</name>
</gene>
<dbReference type="PANTHER" id="PTHR37835:SF1">
    <property type="entry name" value="ALPHA-CLOSTRIPAIN"/>
    <property type="match status" value="1"/>
</dbReference>
<dbReference type="Pfam" id="PF03415">
    <property type="entry name" value="Peptidase_C11"/>
    <property type="match status" value="1"/>
</dbReference>
<reference evidence="2" key="1">
    <citation type="journal article" date="2019" name="Int. J. Syst. Evol. Microbiol.">
        <title>The Global Catalogue of Microorganisms (GCM) 10K type strain sequencing project: providing services to taxonomists for standard genome sequencing and annotation.</title>
        <authorList>
            <consortium name="The Broad Institute Genomics Platform"/>
            <consortium name="The Broad Institute Genome Sequencing Center for Infectious Disease"/>
            <person name="Wu L."/>
            <person name="Ma J."/>
        </authorList>
    </citation>
    <scope>NUCLEOTIDE SEQUENCE [LARGE SCALE GENOMIC DNA]</scope>
    <source>
        <strain evidence="2">CCUG 66188</strain>
    </source>
</reference>
<comment type="caution">
    <text evidence="1">The sequence shown here is derived from an EMBL/GenBank/DDBJ whole genome shotgun (WGS) entry which is preliminary data.</text>
</comment>
<organism evidence="1 2">
    <name type="scientific">Dysgonomonas termitidis</name>
    <dbReference type="NCBI Taxonomy" id="1516126"/>
    <lineage>
        <taxon>Bacteria</taxon>
        <taxon>Pseudomonadati</taxon>
        <taxon>Bacteroidota</taxon>
        <taxon>Bacteroidia</taxon>
        <taxon>Bacteroidales</taxon>
        <taxon>Dysgonomonadaceae</taxon>
        <taxon>Dysgonomonas</taxon>
    </lineage>
</organism>
<sequence>MDREIITYRVIADNEPGDAPVSSCRKHIALLCGGQVRMHGKDSLTKAMLRVAFLSLALLFVSCGKEQEPDIVTRVLLVYLGGDNSLSGESNEKLEAIKQGYDGRYGTKVLVYHDMRNSAPRLLEISGNTTAVPLREYEAENSADPTVFRRVVAEAKAMYPGAVFNLLVFSHASGWLPAGMLINPRSAVQPRSVITDGSNEMELVDFAGAIPDGAFRHIIFETCFMAGVEVAYQLRDKAEYVLASSAEIVSPGFTDIYRQHTNELVYGDPVKFIQAAFDYFDKQEGYMRSATFSVIKTDALDVLADYIRKNCNSEKEINAMDIQHFDRSSYRLFSDFGEYYTGLLETEMQKEYLLRLIGGCVVWKASTPSFMDGYNGFTIRKHSGMTAYIVQERFPALNEAYRRLDWYKAITVDKE</sequence>
<protein>
    <submittedName>
        <fullName evidence="1">Clostripain-related cysteine peptidase</fullName>
    </submittedName>
</protein>
<proteinExistence type="predicted"/>
<dbReference type="Proteomes" id="UP001596023">
    <property type="component" value="Unassembled WGS sequence"/>
</dbReference>
<dbReference type="PANTHER" id="PTHR37835">
    <property type="entry name" value="ALPHA-CLOSTRIPAIN"/>
    <property type="match status" value="1"/>
</dbReference>
<name>A0ABV9KSU9_9BACT</name>
<keyword evidence="2" id="KW-1185">Reference proteome</keyword>
<dbReference type="EMBL" id="JBHSGN010000050">
    <property type="protein sequence ID" value="MFC4673287.1"/>
    <property type="molecule type" value="Genomic_DNA"/>
</dbReference>